<dbReference type="GO" id="GO:0008832">
    <property type="term" value="F:dGTPase activity"/>
    <property type="evidence" value="ECO:0007669"/>
    <property type="project" value="TreeGrafter"/>
</dbReference>
<dbReference type="Gene3D" id="3.30.70.2760">
    <property type="match status" value="1"/>
</dbReference>
<dbReference type="Gene3D" id="1.10.3210.10">
    <property type="entry name" value="Hypothetical protein af1432"/>
    <property type="match status" value="1"/>
</dbReference>
<dbReference type="SUPFAM" id="SSF109604">
    <property type="entry name" value="HD-domain/PDEase-like"/>
    <property type="match status" value="1"/>
</dbReference>
<dbReference type="InterPro" id="IPR006674">
    <property type="entry name" value="HD_domain"/>
</dbReference>
<feature type="compositionally biased region" description="Polar residues" evidence="1">
    <location>
        <begin position="527"/>
        <end position="541"/>
    </location>
</feature>
<feature type="compositionally biased region" description="Pro residues" evidence="1">
    <location>
        <begin position="498"/>
        <end position="512"/>
    </location>
</feature>
<gene>
    <name evidence="3" type="ORF">HYPSUDRAFT_169319</name>
</gene>
<dbReference type="OrthoDB" id="9991235at2759"/>
<dbReference type="InterPro" id="IPR050135">
    <property type="entry name" value="dGTPase-like"/>
</dbReference>
<evidence type="ECO:0000259" key="2">
    <source>
        <dbReference type="SMART" id="SM00471"/>
    </source>
</evidence>
<dbReference type="CDD" id="cd00077">
    <property type="entry name" value="HDc"/>
    <property type="match status" value="1"/>
</dbReference>
<organism evidence="3 4">
    <name type="scientific">Hypholoma sublateritium (strain FD-334 SS-4)</name>
    <dbReference type="NCBI Taxonomy" id="945553"/>
    <lineage>
        <taxon>Eukaryota</taxon>
        <taxon>Fungi</taxon>
        <taxon>Dikarya</taxon>
        <taxon>Basidiomycota</taxon>
        <taxon>Agaricomycotina</taxon>
        <taxon>Agaricomycetes</taxon>
        <taxon>Agaricomycetidae</taxon>
        <taxon>Agaricales</taxon>
        <taxon>Agaricineae</taxon>
        <taxon>Strophariaceae</taxon>
        <taxon>Hypholoma</taxon>
    </lineage>
</organism>
<dbReference type="SMART" id="SM00471">
    <property type="entry name" value="HDc"/>
    <property type="match status" value="1"/>
</dbReference>
<dbReference type="PANTHER" id="PTHR11373:SF4">
    <property type="entry name" value="DEOXYNUCLEOSIDE TRIPHOSPHATE TRIPHOSPHOHYDROLASE SAMHD1"/>
    <property type="match status" value="1"/>
</dbReference>
<sequence>MNIFDGGENPKDYADEHPRVSSRAIKDPIHDYITVSATLSRFIDTKQFQRLRNIKQLGTTAYVWPGATHTRFEHSLGVAHLARTMATHIKDSQPELKLTDRDVDCVELAGLCHDLGHGPWSHVWDGSFIPIALAGTGKSWKHEDGSEMMLDYLVSDNNIKIALEDQRFIKALISGERARARYFFVTQRSPHEKGFLFDIVANKRNGIDVDKLDYFHRDSHMIGDPIHLSLTRFVKSARVINNEICYAIKDANSVYELGQARFKLHKLIYNHKTAVAIEFMLIDALLAAEPVLHIAEDVFKPEKFLHLTDHIMSRIEASEEPELAESRAIMDRIHSRDLYICVDHKTIDWPFRDLFKKHVTREHIVEAVHGSSQYPIIDEDGQVVVLPNAASLTVSDVIVSFSTLHCGMKEKNVLDFVKFYSKRKPNESMKASRGEYSNLMPQYFAEDLLRIYTKNAELFGLIQAGYRAILAKMQALEEAELGTTVSAAVTVTGGTAVPTPPATEAPSTPPAPSRKASLTLIPGGSGAVSTPFSNNSFTTVEPTFVPPSPTRATRRVSGGKRQLEEGAASASGTHKRRR</sequence>
<dbReference type="PANTHER" id="PTHR11373">
    <property type="entry name" value="DEOXYNUCLEOSIDE TRIPHOSPHATE TRIPHOSPHOHYDROLASE"/>
    <property type="match status" value="1"/>
</dbReference>
<dbReference type="GO" id="GO:0006203">
    <property type="term" value="P:dGTP catabolic process"/>
    <property type="evidence" value="ECO:0007669"/>
    <property type="project" value="TreeGrafter"/>
</dbReference>
<keyword evidence="4" id="KW-1185">Reference proteome</keyword>
<feature type="compositionally biased region" description="Basic and acidic residues" evidence="1">
    <location>
        <begin position="8"/>
        <end position="20"/>
    </location>
</feature>
<dbReference type="GO" id="GO:0005634">
    <property type="term" value="C:nucleus"/>
    <property type="evidence" value="ECO:0007669"/>
    <property type="project" value="TreeGrafter"/>
</dbReference>
<evidence type="ECO:0000313" key="3">
    <source>
        <dbReference type="EMBL" id="KJA18351.1"/>
    </source>
</evidence>
<feature type="region of interest" description="Disordered" evidence="1">
    <location>
        <begin position="496"/>
        <end position="578"/>
    </location>
</feature>
<feature type="domain" description="HD/PDEase" evidence="2">
    <location>
        <begin position="67"/>
        <end position="224"/>
    </location>
</feature>
<evidence type="ECO:0000313" key="4">
    <source>
        <dbReference type="Proteomes" id="UP000054270"/>
    </source>
</evidence>
<protein>
    <recommendedName>
        <fullName evidence="2">HD/PDEase domain-containing protein</fullName>
    </recommendedName>
</protein>
<accession>A0A0D2NNK8</accession>
<proteinExistence type="predicted"/>
<dbReference type="Proteomes" id="UP000054270">
    <property type="component" value="Unassembled WGS sequence"/>
</dbReference>
<evidence type="ECO:0000256" key="1">
    <source>
        <dbReference type="SAM" id="MobiDB-lite"/>
    </source>
</evidence>
<reference evidence="4" key="1">
    <citation type="submission" date="2014-04" db="EMBL/GenBank/DDBJ databases">
        <title>Evolutionary Origins and Diversification of the Mycorrhizal Mutualists.</title>
        <authorList>
            <consortium name="DOE Joint Genome Institute"/>
            <consortium name="Mycorrhizal Genomics Consortium"/>
            <person name="Kohler A."/>
            <person name="Kuo A."/>
            <person name="Nagy L.G."/>
            <person name="Floudas D."/>
            <person name="Copeland A."/>
            <person name="Barry K.W."/>
            <person name="Cichocki N."/>
            <person name="Veneault-Fourrey C."/>
            <person name="LaButti K."/>
            <person name="Lindquist E.A."/>
            <person name="Lipzen A."/>
            <person name="Lundell T."/>
            <person name="Morin E."/>
            <person name="Murat C."/>
            <person name="Riley R."/>
            <person name="Ohm R."/>
            <person name="Sun H."/>
            <person name="Tunlid A."/>
            <person name="Henrissat B."/>
            <person name="Grigoriev I.V."/>
            <person name="Hibbett D.S."/>
            <person name="Martin F."/>
        </authorList>
    </citation>
    <scope>NUCLEOTIDE SEQUENCE [LARGE SCALE GENOMIC DNA]</scope>
    <source>
        <strain evidence="4">FD-334 SS-4</strain>
    </source>
</reference>
<dbReference type="Pfam" id="PF01966">
    <property type="entry name" value="HD"/>
    <property type="match status" value="1"/>
</dbReference>
<dbReference type="InterPro" id="IPR003607">
    <property type="entry name" value="HD/PDEase_dom"/>
</dbReference>
<feature type="region of interest" description="Disordered" evidence="1">
    <location>
        <begin position="1"/>
        <end position="20"/>
    </location>
</feature>
<name>A0A0D2NNK8_HYPSF</name>
<dbReference type="OMA" id="QVHGYIK"/>
<dbReference type="AlphaFoldDB" id="A0A0D2NNK8"/>
<dbReference type="EMBL" id="KN817590">
    <property type="protein sequence ID" value="KJA18351.1"/>
    <property type="molecule type" value="Genomic_DNA"/>
</dbReference>